<dbReference type="KEGG" id="taa:NMY3_02850"/>
<proteinExistence type="predicted"/>
<gene>
    <name evidence="1" type="ORF">NMY3_02850</name>
</gene>
<sequence length="83" mass="9186">MIFPSSLLVQVRLSSSGNIKSIAVTILVELSFVALSTLILNDTLTHPEYISVATLVIIRNTFVPIHVNLTMNFLNHHVHYSGL</sequence>
<dbReference type="Proteomes" id="UP000058925">
    <property type="component" value="Chromosome"/>
</dbReference>
<organism evidence="1 2">
    <name type="scientific">Candidatus Nitrosocosmicus oleophilus</name>
    <dbReference type="NCBI Taxonomy" id="1353260"/>
    <lineage>
        <taxon>Archaea</taxon>
        <taxon>Nitrososphaerota</taxon>
        <taxon>Nitrososphaeria</taxon>
        <taxon>Nitrososphaerales</taxon>
        <taxon>Nitrososphaeraceae</taxon>
        <taxon>Candidatus Nitrosocosmicus</taxon>
    </lineage>
</organism>
<evidence type="ECO:0000313" key="1">
    <source>
        <dbReference type="EMBL" id="ALI37039.1"/>
    </source>
</evidence>
<accession>A0A654M3M3</accession>
<reference evidence="2" key="1">
    <citation type="submission" date="2015-10" db="EMBL/GenBank/DDBJ databases">
        <title>Niche specialization of a soil ammonia-oxidizing archaeon, Candidatus Nitrosocosmicus oleophilus.</title>
        <authorList>
            <person name="Jung M.-Y."/>
            <person name="Rhee S.-K."/>
        </authorList>
    </citation>
    <scope>NUCLEOTIDE SEQUENCE [LARGE SCALE GENOMIC DNA]</scope>
    <source>
        <strain evidence="2">MY3</strain>
    </source>
</reference>
<protein>
    <submittedName>
        <fullName evidence="1">Uncharacterized protein</fullName>
    </submittedName>
</protein>
<name>A0A654M3M3_9ARCH</name>
<keyword evidence="2" id="KW-1185">Reference proteome</keyword>
<dbReference type="EMBL" id="CP012850">
    <property type="protein sequence ID" value="ALI37039.1"/>
    <property type="molecule type" value="Genomic_DNA"/>
</dbReference>
<evidence type="ECO:0000313" key="2">
    <source>
        <dbReference type="Proteomes" id="UP000058925"/>
    </source>
</evidence>
<dbReference type="AlphaFoldDB" id="A0A654M3M3"/>